<evidence type="ECO:0000313" key="9">
    <source>
        <dbReference type="Proteomes" id="UP000244060"/>
    </source>
</evidence>
<dbReference type="Gene3D" id="1.10.443.10">
    <property type="entry name" value="Intergrase catalytic core"/>
    <property type="match status" value="1"/>
</dbReference>
<organism evidence="8 9">
    <name type="scientific">Cereibacter azotoformans</name>
    <dbReference type="NCBI Taxonomy" id="43057"/>
    <lineage>
        <taxon>Bacteria</taxon>
        <taxon>Pseudomonadati</taxon>
        <taxon>Pseudomonadota</taxon>
        <taxon>Alphaproteobacteria</taxon>
        <taxon>Rhodobacterales</taxon>
        <taxon>Paracoccaceae</taxon>
        <taxon>Cereibacter</taxon>
    </lineage>
</organism>
<evidence type="ECO:0000256" key="4">
    <source>
        <dbReference type="ARBA" id="ARBA00023172"/>
    </source>
</evidence>
<evidence type="ECO:0000256" key="1">
    <source>
        <dbReference type="ARBA" id="ARBA00008857"/>
    </source>
</evidence>
<dbReference type="SUPFAM" id="SSF56349">
    <property type="entry name" value="DNA breaking-rejoining enzymes"/>
    <property type="match status" value="1"/>
</dbReference>
<protein>
    <submittedName>
        <fullName evidence="8">Integrase</fullName>
    </submittedName>
</protein>
<dbReference type="InterPro" id="IPR011010">
    <property type="entry name" value="DNA_brk_join_enz"/>
</dbReference>
<dbReference type="PROSITE" id="PS51898">
    <property type="entry name" value="TYR_RECOMBINASE"/>
    <property type="match status" value="1"/>
</dbReference>
<dbReference type="OrthoDB" id="9795573at2"/>
<dbReference type="CDD" id="cd00801">
    <property type="entry name" value="INT_P4_C"/>
    <property type="match status" value="1"/>
</dbReference>
<dbReference type="InterPro" id="IPR025166">
    <property type="entry name" value="Integrase_DNA_bind_dom"/>
</dbReference>
<accession>A0A2T5JWQ5</accession>
<keyword evidence="2" id="KW-0229">DNA integration</keyword>
<evidence type="ECO:0000256" key="2">
    <source>
        <dbReference type="ARBA" id="ARBA00022908"/>
    </source>
</evidence>
<dbReference type="AlphaFoldDB" id="A0A2T5JWQ5"/>
<evidence type="ECO:0000259" key="7">
    <source>
        <dbReference type="PROSITE" id="PS51900"/>
    </source>
</evidence>
<dbReference type="InterPro" id="IPR050808">
    <property type="entry name" value="Phage_Integrase"/>
</dbReference>
<feature type="domain" description="Core-binding (CB)" evidence="7">
    <location>
        <begin position="110"/>
        <end position="190"/>
    </location>
</feature>
<evidence type="ECO:0000259" key="6">
    <source>
        <dbReference type="PROSITE" id="PS51898"/>
    </source>
</evidence>
<dbReference type="PANTHER" id="PTHR30629">
    <property type="entry name" value="PROPHAGE INTEGRASE"/>
    <property type="match status" value="1"/>
</dbReference>
<dbReference type="PROSITE" id="PS51900">
    <property type="entry name" value="CB"/>
    <property type="match status" value="1"/>
</dbReference>
<dbReference type="InterPro" id="IPR038488">
    <property type="entry name" value="Integrase_DNA-bd_sf"/>
</dbReference>
<keyword evidence="9" id="KW-1185">Reference proteome</keyword>
<dbReference type="GO" id="GO:0006310">
    <property type="term" value="P:DNA recombination"/>
    <property type="evidence" value="ECO:0007669"/>
    <property type="project" value="UniProtKB-KW"/>
</dbReference>
<sequence>MPKRAKELGALDIKRAAHPGTHDRNVWMQAGGVAGLLLQITPNGAKSWILRTMVAGSRRAIGLGAYPEVGLADARDRAREAKRKIAEGIDPIEERKEARAALAAARRNTLTFADAADRWIKAKLSDRPEKSQKAVRSTLTAYAFPEIGDLTVQEVAPHDVVRALNTIWTTKPDTATKMRGYLEAILSWATVSGYRTGENPARWAGNLKELLPSPTAVAKARAGNFPAVPLARLADWWEELGQREGMGATALRFATLTAARSGEVRGATWSEIDLGAGLWVIQADRMKMGREHRVPLSADAVAILKAVPRMQGCDYVFPSTRGGMISDMSVSAVMRRMQEDAEAEAKAAGLPVDKAGWRDARTGRPAVPHGLRSSFRDWTAELGYDRDMSEIALAHLVGSEVERAYRRTDMVERRRAMMDHWARFLRGEATGRVIELRTAR</sequence>
<proteinExistence type="inferred from homology"/>
<keyword evidence="4" id="KW-0233">DNA recombination</keyword>
<dbReference type="InterPro" id="IPR044068">
    <property type="entry name" value="CB"/>
</dbReference>
<dbReference type="Gene3D" id="1.10.150.130">
    <property type="match status" value="1"/>
</dbReference>
<dbReference type="PANTHER" id="PTHR30629:SF2">
    <property type="entry name" value="PROPHAGE INTEGRASE INTS-RELATED"/>
    <property type="match status" value="1"/>
</dbReference>
<keyword evidence="3 5" id="KW-0238">DNA-binding</keyword>
<dbReference type="Gene3D" id="3.30.160.390">
    <property type="entry name" value="Integrase, DNA-binding domain"/>
    <property type="match status" value="1"/>
</dbReference>
<dbReference type="EMBL" id="QAOT01000016">
    <property type="protein sequence ID" value="PTR14601.1"/>
    <property type="molecule type" value="Genomic_DNA"/>
</dbReference>
<name>A0A2T5JWQ5_9RHOB</name>
<dbReference type="InterPro" id="IPR010998">
    <property type="entry name" value="Integrase_recombinase_N"/>
</dbReference>
<dbReference type="InterPro" id="IPR002104">
    <property type="entry name" value="Integrase_catalytic"/>
</dbReference>
<evidence type="ECO:0000256" key="5">
    <source>
        <dbReference type="PROSITE-ProRule" id="PRU01248"/>
    </source>
</evidence>
<dbReference type="Proteomes" id="UP000244060">
    <property type="component" value="Unassembled WGS sequence"/>
</dbReference>
<dbReference type="Pfam" id="PF22022">
    <property type="entry name" value="Phage_int_M"/>
    <property type="match status" value="1"/>
</dbReference>
<feature type="domain" description="Tyr recombinase" evidence="6">
    <location>
        <begin position="227"/>
        <end position="418"/>
    </location>
</feature>
<dbReference type="InterPro" id="IPR013762">
    <property type="entry name" value="Integrase-like_cat_sf"/>
</dbReference>
<dbReference type="Pfam" id="PF13356">
    <property type="entry name" value="Arm-DNA-bind_3"/>
    <property type="match status" value="1"/>
</dbReference>
<dbReference type="Pfam" id="PF00589">
    <property type="entry name" value="Phage_integrase"/>
    <property type="match status" value="1"/>
</dbReference>
<dbReference type="InterPro" id="IPR053876">
    <property type="entry name" value="Phage_int_M"/>
</dbReference>
<evidence type="ECO:0000313" key="8">
    <source>
        <dbReference type="EMBL" id="PTR14601.1"/>
    </source>
</evidence>
<dbReference type="GO" id="GO:0015074">
    <property type="term" value="P:DNA integration"/>
    <property type="evidence" value="ECO:0007669"/>
    <property type="project" value="UniProtKB-KW"/>
</dbReference>
<dbReference type="GO" id="GO:0003677">
    <property type="term" value="F:DNA binding"/>
    <property type="evidence" value="ECO:0007669"/>
    <property type="project" value="UniProtKB-UniRule"/>
</dbReference>
<comment type="similarity">
    <text evidence="1">Belongs to the 'phage' integrase family.</text>
</comment>
<gene>
    <name evidence="8" type="ORF">C8J28_11673</name>
</gene>
<evidence type="ECO:0000256" key="3">
    <source>
        <dbReference type="ARBA" id="ARBA00023125"/>
    </source>
</evidence>
<dbReference type="RefSeq" id="WP_108221727.1">
    <property type="nucleotide sequence ID" value="NZ_CP090021.1"/>
</dbReference>
<comment type="caution">
    <text evidence="8">The sequence shown here is derived from an EMBL/GenBank/DDBJ whole genome shotgun (WGS) entry which is preliminary data.</text>
</comment>
<reference evidence="8 9" key="1">
    <citation type="submission" date="2018-04" db="EMBL/GenBank/DDBJ databases">
        <title>Genomic Encyclopedia of Type Strains, Phase III (KMG-III): the genomes of soil and plant-associated and newly described type strains.</title>
        <authorList>
            <person name="Whitman W."/>
        </authorList>
    </citation>
    <scope>NUCLEOTIDE SEQUENCE [LARGE SCALE GENOMIC DNA]</scope>
    <source>
        <strain evidence="8 9">KA25</strain>
    </source>
</reference>